<name>A0A158QPK6_HAEPC</name>
<evidence type="ECO:0000313" key="2">
    <source>
        <dbReference type="EMBL" id="VDO46872.1"/>
    </source>
</evidence>
<dbReference type="OrthoDB" id="5772344at2759"/>
<feature type="region of interest" description="Disordered" evidence="1">
    <location>
        <begin position="1"/>
        <end position="26"/>
    </location>
</feature>
<dbReference type="WBParaSite" id="HPLM_0001284201-mRNA-1">
    <property type="protein sequence ID" value="HPLM_0001284201-mRNA-1"/>
    <property type="gene ID" value="HPLM_0001284201"/>
</dbReference>
<evidence type="ECO:0000313" key="3">
    <source>
        <dbReference type="Proteomes" id="UP000268014"/>
    </source>
</evidence>
<reference evidence="4" key="1">
    <citation type="submission" date="2016-04" db="UniProtKB">
        <authorList>
            <consortium name="WormBaseParasite"/>
        </authorList>
    </citation>
    <scope>IDENTIFICATION</scope>
</reference>
<organism evidence="4">
    <name type="scientific">Haemonchus placei</name>
    <name type="common">Barber's pole worm</name>
    <dbReference type="NCBI Taxonomy" id="6290"/>
    <lineage>
        <taxon>Eukaryota</taxon>
        <taxon>Metazoa</taxon>
        <taxon>Ecdysozoa</taxon>
        <taxon>Nematoda</taxon>
        <taxon>Chromadorea</taxon>
        <taxon>Rhabditida</taxon>
        <taxon>Rhabditina</taxon>
        <taxon>Rhabditomorpha</taxon>
        <taxon>Strongyloidea</taxon>
        <taxon>Trichostrongylidae</taxon>
        <taxon>Haemonchus</taxon>
    </lineage>
</organism>
<protein>
    <submittedName>
        <fullName evidence="4">Transposase</fullName>
    </submittedName>
</protein>
<proteinExistence type="predicted"/>
<dbReference type="Proteomes" id="UP000268014">
    <property type="component" value="Unassembled WGS sequence"/>
</dbReference>
<evidence type="ECO:0000256" key="1">
    <source>
        <dbReference type="SAM" id="MobiDB-lite"/>
    </source>
</evidence>
<keyword evidence="3" id="KW-1185">Reference proteome</keyword>
<dbReference type="AlphaFoldDB" id="A0A158QPK6"/>
<reference evidence="2 3" key="2">
    <citation type="submission" date="2018-11" db="EMBL/GenBank/DDBJ databases">
        <authorList>
            <consortium name="Pathogen Informatics"/>
        </authorList>
    </citation>
    <scope>NUCLEOTIDE SEQUENCE [LARGE SCALE GENOMIC DNA]</scope>
    <source>
        <strain evidence="2 3">MHpl1</strain>
    </source>
</reference>
<sequence>MRTHPDNSERPTWIDTRKTPPTRKIPSNAVANTLSRLTNRLSIGSTIRWTPASKIDHETIEGRTEFYNQVCHKLLRKTRPPWR</sequence>
<gene>
    <name evidence="2" type="ORF">HPLM_LOCUS12834</name>
</gene>
<accession>A0A158QPK6</accession>
<dbReference type="EMBL" id="UZAF01017990">
    <property type="protein sequence ID" value="VDO46872.1"/>
    <property type="molecule type" value="Genomic_DNA"/>
</dbReference>
<evidence type="ECO:0000313" key="4">
    <source>
        <dbReference type="WBParaSite" id="HPLM_0001284201-mRNA-1"/>
    </source>
</evidence>
<dbReference type="OMA" id="WIDTRKT"/>